<dbReference type="Pfam" id="PF09388">
    <property type="entry name" value="SpoOE-like"/>
    <property type="match status" value="1"/>
</dbReference>
<gene>
    <name evidence="1" type="ORF">KQI42_09890</name>
</gene>
<protein>
    <submittedName>
        <fullName evidence="1">Spo0E family sporulation regulatory protein-aspartic acid phosphatase</fullName>
    </submittedName>
</protein>
<sequence length="52" mass="6188">MNKREVLEQERDKLYQLIEKGATKEAIQQQSEILDKCIVNYYLEEKGVKKIC</sequence>
<comment type="caution">
    <text evidence="1">The sequence shown here is derived from an EMBL/GenBank/DDBJ whole genome shotgun (WGS) entry which is preliminary data.</text>
</comment>
<keyword evidence="2" id="KW-1185">Reference proteome</keyword>
<proteinExistence type="predicted"/>
<dbReference type="RefSeq" id="WP_216519338.1">
    <property type="nucleotide sequence ID" value="NZ_JAHLPM010000007.1"/>
</dbReference>
<dbReference type="InterPro" id="IPR018540">
    <property type="entry name" value="Spo0E-like"/>
</dbReference>
<name>A0ABS6E701_9FIRM</name>
<dbReference type="EMBL" id="JAHLPM010000007">
    <property type="protein sequence ID" value="MBU5438321.1"/>
    <property type="molecule type" value="Genomic_DNA"/>
</dbReference>
<reference evidence="1 2" key="1">
    <citation type="submission" date="2021-06" db="EMBL/GenBank/DDBJ databases">
        <authorList>
            <person name="Sun Q."/>
            <person name="Li D."/>
        </authorList>
    </citation>
    <scope>NUCLEOTIDE SEQUENCE [LARGE SCALE GENOMIC DNA]</scope>
    <source>
        <strain evidence="1 2">MSJ-40</strain>
    </source>
</reference>
<evidence type="ECO:0000313" key="1">
    <source>
        <dbReference type="EMBL" id="MBU5438321.1"/>
    </source>
</evidence>
<dbReference type="Proteomes" id="UP000749471">
    <property type="component" value="Unassembled WGS sequence"/>
</dbReference>
<accession>A0ABS6E701</accession>
<organism evidence="1 2">
    <name type="scientific">Tissierella simiarum</name>
    <dbReference type="NCBI Taxonomy" id="2841534"/>
    <lineage>
        <taxon>Bacteria</taxon>
        <taxon>Bacillati</taxon>
        <taxon>Bacillota</taxon>
        <taxon>Tissierellia</taxon>
        <taxon>Tissierellales</taxon>
        <taxon>Tissierellaceae</taxon>
        <taxon>Tissierella</taxon>
    </lineage>
</organism>
<evidence type="ECO:0000313" key="2">
    <source>
        <dbReference type="Proteomes" id="UP000749471"/>
    </source>
</evidence>